<protein>
    <submittedName>
        <fullName evidence="1">Uncharacterized protein</fullName>
    </submittedName>
</protein>
<comment type="caution">
    <text evidence="1">The sequence shown here is derived from an EMBL/GenBank/DDBJ whole genome shotgun (WGS) entry which is preliminary data.</text>
</comment>
<proteinExistence type="predicted"/>
<evidence type="ECO:0000313" key="2">
    <source>
        <dbReference type="Proteomes" id="UP001285908"/>
    </source>
</evidence>
<organism evidence="1 2">
    <name type="scientific">Neurospora hispaniola</name>
    <dbReference type="NCBI Taxonomy" id="588809"/>
    <lineage>
        <taxon>Eukaryota</taxon>
        <taxon>Fungi</taxon>
        <taxon>Dikarya</taxon>
        <taxon>Ascomycota</taxon>
        <taxon>Pezizomycotina</taxon>
        <taxon>Sordariomycetes</taxon>
        <taxon>Sordariomycetidae</taxon>
        <taxon>Sordariales</taxon>
        <taxon>Sordariaceae</taxon>
        <taxon>Neurospora</taxon>
    </lineage>
</organism>
<dbReference type="EMBL" id="JAULSX010000002">
    <property type="protein sequence ID" value="KAK3498068.1"/>
    <property type="molecule type" value="Genomic_DNA"/>
</dbReference>
<dbReference type="RefSeq" id="XP_062696332.1">
    <property type="nucleotide sequence ID" value="XM_062831686.1"/>
</dbReference>
<gene>
    <name evidence="1" type="ORF">B0T23DRAFT_100326</name>
</gene>
<accession>A0AAJ0MUI4</accession>
<evidence type="ECO:0000313" key="1">
    <source>
        <dbReference type="EMBL" id="KAK3498068.1"/>
    </source>
</evidence>
<dbReference type="Proteomes" id="UP001285908">
    <property type="component" value="Unassembled WGS sequence"/>
</dbReference>
<sequence length="125" mass="14909">MKFWPLMIRRTGTRRRGWACSTGLLMRRTWSRPLPGFRIASSRVLTWKCFGVQLRLKKTVKLIFSLNLHWYRGEAAEFRMWYCCFACKSAWPIGCLERRPCFEASQRPFPRSGVNGPRHLKHRFN</sequence>
<reference evidence="1 2" key="1">
    <citation type="journal article" date="2023" name="Mol. Phylogenet. Evol.">
        <title>Genome-scale phylogeny and comparative genomics of the fungal order Sordariales.</title>
        <authorList>
            <person name="Hensen N."/>
            <person name="Bonometti L."/>
            <person name="Westerberg I."/>
            <person name="Brannstrom I.O."/>
            <person name="Guillou S."/>
            <person name="Cros-Aarteil S."/>
            <person name="Calhoun S."/>
            <person name="Haridas S."/>
            <person name="Kuo A."/>
            <person name="Mondo S."/>
            <person name="Pangilinan J."/>
            <person name="Riley R."/>
            <person name="LaButti K."/>
            <person name="Andreopoulos B."/>
            <person name="Lipzen A."/>
            <person name="Chen C."/>
            <person name="Yan M."/>
            <person name="Daum C."/>
            <person name="Ng V."/>
            <person name="Clum A."/>
            <person name="Steindorff A."/>
            <person name="Ohm R.A."/>
            <person name="Martin F."/>
            <person name="Silar P."/>
            <person name="Natvig D.O."/>
            <person name="Lalanne C."/>
            <person name="Gautier V."/>
            <person name="Ament-Velasquez S.L."/>
            <person name="Kruys A."/>
            <person name="Hutchinson M.I."/>
            <person name="Powell A.J."/>
            <person name="Barry K."/>
            <person name="Miller A.N."/>
            <person name="Grigoriev I.V."/>
            <person name="Debuchy R."/>
            <person name="Gladieux P."/>
            <person name="Hiltunen Thoren M."/>
            <person name="Johannesson H."/>
        </authorList>
    </citation>
    <scope>NUCLEOTIDE SEQUENCE [LARGE SCALE GENOMIC DNA]</scope>
    <source>
        <strain evidence="1 2">FGSC 10403</strain>
    </source>
</reference>
<dbReference type="AlphaFoldDB" id="A0AAJ0MUI4"/>
<name>A0AAJ0MUI4_9PEZI</name>
<dbReference type="GeneID" id="87869308"/>
<keyword evidence="2" id="KW-1185">Reference proteome</keyword>